<dbReference type="AlphaFoldDB" id="A0A177MXY3"/>
<organism evidence="2 3">
    <name type="scientific">Methylomonas koyamae</name>
    <dbReference type="NCBI Taxonomy" id="702114"/>
    <lineage>
        <taxon>Bacteria</taxon>
        <taxon>Pseudomonadati</taxon>
        <taxon>Pseudomonadota</taxon>
        <taxon>Gammaproteobacteria</taxon>
        <taxon>Methylococcales</taxon>
        <taxon>Methylococcaceae</taxon>
        <taxon>Methylomonas</taxon>
    </lineage>
</organism>
<evidence type="ECO:0000313" key="3">
    <source>
        <dbReference type="Proteomes" id="UP000077857"/>
    </source>
</evidence>
<evidence type="ECO:0000313" key="2">
    <source>
        <dbReference type="EMBL" id="OAI10568.1"/>
    </source>
</evidence>
<sequence>MRIKHEQKNVSADHFNFGDLFSTLLRRISMISYFHTDTPLQTDFAGLTTRAREVEIADQKLKWFDWTRYSSRQKTEMNLGGLIGSITLNMAGLEEFWPYLWLGQWTHVGKATSMGMGAYSINSTSLPTQP</sequence>
<dbReference type="Pfam" id="PF10040">
    <property type="entry name" value="CRISPR_Cas6"/>
    <property type="match status" value="1"/>
</dbReference>
<name>A0A177MXY3_9GAMM</name>
<gene>
    <name evidence="2" type="ORF">A1507_21585</name>
</gene>
<dbReference type="InterPro" id="IPR019267">
    <property type="entry name" value="CRISPR-assoc_Cas6_C"/>
</dbReference>
<comment type="caution">
    <text evidence="2">The sequence shown here is derived from an EMBL/GenBank/DDBJ whole genome shotgun (WGS) entry which is preliminary data.</text>
</comment>
<dbReference type="Proteomes" id="UP000077857">
    <property type="component" value="Unassembled WGS sequence"/>
</dbReference>
<evidence type="ECO:0000259" key="1">
    <source>
        <dbReference type="Pfam" id="PF10040"/>
    </source>
</evidence>
<reference evidence="2 3" key="1">
    <citation type="submission" date="2016-03" db="EMBL/GenBank/DDBJ databases">
        <authorList>
            <person name="Ploux O."/>
        </authorList>
    </citation>
    <scope>NUCLEOTIDE SEQUENCE [LARGE SCALE GENOMIC DNA]</scope>
    <source>
        <strain evidence="2 3">R-45378</strain>
    </source>
</reference>
<protein>
    <recommendedName>
        <fullName evidence="1">CRISPR-associated protein Cas6 C-terminal domain-containing protein</fullName>
    </recommendedName>
</protein>
<proteinExistence type="predicted"/>
<dbReference type="Gene3D" id="3.30.70.1900">
    <property type="match status" value="1"/>
</dbReference>
<accession>A0A177MXY3</accession>
<dbReference type="EMBL" id="LUUJ01000133">
    <property type="protein sequence ID" value="OAI10568.1"/>
    <property type="molecule type" value="Genomic_DNA"/>
</dbReference>
<feature type="domain" description="CRISPR-associated protein Cas6 C-terminal" evidence="1">
    <location>
        <begin position="2"/>
        <end position="119"/>
    </location>
</feature>